<dbReference type="Proteomes" id="UP000199375">
    <property type="component" value="Unassembled WGS sequence"/>
</dbReference>
<organism evidence="1 2">
    <name type="scientific">Micromonospora haikouensis</name>
    <dbReference type="NCBI Taxonomy" id="686309"/>
    <lineage>
        <taxon>Bacteria</taxon>
        <taxon>Bacillati</taxon>
        <taxon>Actinomycetota</taxon>
        <taxon>Actinomycetes</taxon>
        <taxon>Micromonosporales</taxon>
        <taxon>Micromonosporaceae</taxon>
        <taxon>Micromonospora</taxon>
    </lineage>
</organism>
<dbReference type="EMBL" id="FMCW01000034">
    <property type="protein sequence ID" value="SCF15270.1"/>
    <property type="molecule type" value="Genomic_DNA"/>
</dbReference>
<gene>
    <name evidence="1" type="ORF">GA0070558_13454</name>
</gene>
<protein>
    <submittedName>
        <fullName evidence="1">Uncharacterized protein</fullName>
    </submittedName>
</protein>
<name>A0A1C4Y3L8_9ACTN</name>
<reference evidence="1 2" key="1">
    <citation type="submission" date="2016-06" db="EMBL/GenBank/DDBJ databases">
        <authorList>
            <person name="Kjaerup R.B."/>
            <person name="Dalgaard T.S."/>
            <person name="Juul-Madsen H.R."/>
        </authorList>
    </citation>
    <scope>NUCLEOTIDE SEQUENCE [LARGE SCALE GENOMIC DNA]</scope>
    <source>
        <strain evidence="1 2">DSM 45626</strain>
    </source>
</reference>
<accession>A0A1C4Y3L8</accession>
<dbReference type="AlphaFoldDB" id="A0A1C4Y3L8"/>
<proteinExistence type="predicted"/>
<evidence type="ECO:0000313" key="1">
    <source>
        <dbReference type="EMBL" id="SCF15270.1"/>
    </source>
</evidence>
<dbReference type="RefSeq" id="WP_141722342.1">
    <property type="nucleotide sequence ID" value="NZ_FMCW01000034.1"/>
</dbReference>
<evidence type="ECO:0000313" key="2">
    <source>
        <dbReference type="Proteomes" id="UP000199375"/>
    </source>
</evidence>
<sequence length="327" mass="35310">MARMVLRPVPIALATTAVVTGAGGVASAVYGGLQRWRAETQGREIWAAYEDRYNAHLAEHARTNEQLQAFGRRHEQVHDDVVLRMRGILERNNMQVRVSELLVLDGVEFSTTLQVMAQPKLNLDAEGWALGLIDSARAGRTVWNFLHEGVNQIASAGTDRPLAELRGVAQKAAREAVLGGGTIASGGGGRALGALLEKFVVGGIVVGAVGATAYRQGAKAMTEVEKCRTALGIAIEHLEVRDRLFSGVREQAQEKDDVLTQLAVRASKAIDHLGTGRLDPAIHGDRFETAWSLVKAVQKVAAAPVADEDSNLDPDVGRLIFKYRKRT</sequence>